<evidence type="ECO:0008006" key="2">
    <source>
        <dbReference type="Google" id="ProtNLM"/>
    </source>
</evidence>
<proteinExistence type="predicted"/>
<dbReference type="EMBL" id="MT144554">
    <property type="protein sequence ID" value="QJA54966.1"/>
    <property type="molecule type" value="Genomic_DNA"/>
</dbReference>
<dbReference type="AlphaFoldDB" id="A0A6H2A447"/>
<dbReference type="SUPFAM" id="SSF51735">
    <property type="entry name" value="NAD(P)-binding Rossmann-fold domains"/>
    <property type="match status" value="1"/>
</dbReference>
<gene>
    <name evidence="1" type="ORF">TM448A06268_0010</name>
</gene>
<dbReference type="Gene3D" id="3.40.50.720">
    <property type="entry name" value="NAD(P)-binding Rossmann-like Domain"/>
    <property type="match status" value="1"/>
</dbReference>
<sequence>MALYDSERLNEVWNLTTEEEVSALGMARDIRSLVGSLSEIVFVPQRVGQTFRESISAEKMRREIGWEAKVKWKEGLERMKWWYLMDGQVEITYQMPE</sequence>
<reference evidence="1" key="1">
    <citation type="submission" date="2020-03" db="EMBL/GenBank/DDBJ databases">
        <title>The deep terrestrial virosphere.</title>
        <authorList>
            <person name="Holmfeldt K."/>
            <person name="Nilsson E."/>
            <person name="Simone D."/>
            <person name="Lopez-Fernandez M."/>
            <person name="Wu X."/>
            <person name="de Brujin I."/>
            <person name="Lundin D."/>
            <person name="Andersson A."/>
            <person name="Bertilsson S."/>
            <person name="Dopson M."/>
        </authorList>
    </citation>
    <scope>NUCLEOTIDE SEQUENCE</scope>
    <source>
        <strain evidence="1">TM448A06268</strain>
    </source>
</reference>
<name>A0A6H2A447_9ZZZZ</name>
<protein>
    <recommendedName>
        <fullName evidence="2">NAD(P)-binding domain-containing protein</fullName>
    </recommendedName>
</protein>
<organism evidence="1">
    <name type="scientific">viral metagenome</name>
    <dbReference type="NCBI Taxonomy" id="1070528"/>
    <lineage>
        <taxon>unclassified sequences</taxon>
        <taxon>metagenomes</taxon>
        <taxon>organismal metagenomes</taxon>
    </lineage>
</organism>
<accession>A0A6H2A447</accession>
<dbReference type="InterPro" id="IPR036291">
    <property type="entry name" value="NAD(P)-bd_dom_sf"/>
</dbReference>
<evidence type="ECO:0000313" key="1">
    <source>
        <dbReference type="EMBL" id="QJA54966.1"/>
    </source>
</evidence>